<evidence type="ECO:0000259" key="2">
    <source>
        <dbReference type="Pfam" id="PF00582"/>
    </source>
</evidence>
<dbReference type="CDD" id="cd00293">
    <property type="entry name" value="USP-like"/>
    <property type="match status" value="1"/>
</dbReference>
<dbReference type="Pfam" id="PF00582">
    <property type="entry name" value="Usp"/>
    <property type="match status" value="1"/>
</dbReference>
<dbReference type="InterPro" id="IPR014729">
    <property type="entry name" value="Rossmann-like_a/b/a_fold"/>
</dbReference>
<dbReference type="KEGG" id="ave:Arcve_0616"/>
<dbReference type="PRINTS" id="PR01438">
    <property type="entry name" value="UNVRSLSTRESS"/>
</dbReference>
<dbReference type="STRING" id="693661.Arcve_0616"/>
<feature type="domain" description="UspA" evidence="2">
    <location>
        <begin position="2"/>
        <end position="129"/>
    </location>
</feature>
<protein>
    <submittedName>
        <fullName evidence="3">UspA domain-containing protein</fullName>
    </submittedName>
</protein>
<dbReference type="RefSeq" id="WP_013683311.1">
    <property type="nucleotide sequence ID" value="NC_015320.1"/>
</dbReference>
<dbReference type="PANTHER" id="PTHR46268:SF6">
    <property type="entry name" value="UNIVERSAL STRESS PROTEIN UP12"/>
    <property type="match status" value="1"/>
</dbReference>
<dbReference type="OrthoDB" id="281037at2157"/>
<name>F2KQS5_ARCVS</name>
<dbReference type="EMBL" id="CP002588">
    <property type="protein sequence ID" value="AEA46637.1"/>
    <property type="molecule type" value="Genomic_DNA"/>
</dbReference>
<dbReference type="Gene3D" id="3.40.50.620">
    <property type="entry name" value="HUPs"/>
    <property type="match status" value="1"/>
</dbReference>
<organism evidence="3 4">
    <name type="scientific">Archaeoglobus veneficus (strain DSM 11195 / SNP6)</name>
    <dbReference type="NCBI Taxonomy" id="693661"/>
    <lineage>
        <taxon>Archaea</taxon>
        <taxon>Methanobacteriati</taxon>
        <taxon>Methanobacteriota</taxon>
        <taxon>Archaeoglobi</taxon>
        <taxon>Archaeoglobales</taxon>
        <taxon>Archaeoglobaceae</taxon>
        <taxon>Archaeoglobus</taxon>
    </lineage>
</organism>
<evidence type="ECO:0000256" key="1">
    <source>
        <dbReference type="ARBA" id="ARBA00008791"/>
    </source>
</evidence>
<comment type="similarity">
    <text evidence="1">Belongs to the universal stress protein A family.</text>
</comment>
<accession>F2KQS5</accession>
<dbReference type="InterPro" id="IPR006015">
    <property type="entry name" value="Universal_stress_UspA"/>
</dbReference>
<dbReference type="PANTHER" id="PTHR46268">
    <property type="entry name" value="STRESS RESPONSE PROTEIN NHAX"/>
    <property type="match status" value="1"/>
</dbReference>
<reference evidence="3 4" key="1">
    <citation type="submission" date="2011-03" db="EMBL/GenBank/DDBJ databases">
        <title>The complete genome of Archaeoglobus veneficus SNP6.</title>
        <authorList>
            <consortium name="US DOE Joint Genome Institute (JGI-PGF)"/>
            <person name="Lucas S."/>
            <person name="Copeland A."/>
            <person name="Lapidus A."/>
            <person name="Bruce D."/>
            <person name="Goodwin L."/>
            <person name="Pitluck S."/>
            <person name="Kyrpides N."/>
            <person name="Mavromatis K."/>
            <person name="Pagani I."/>
            <person name="Ivanova N."/>
            <person name="Mikhailova N."/>
            <person name="Lu M."/>
            <person name="Detter J.C."/>
            <person name="Tapia R."/>
            <person name="Han C."/>
            <person name="Land M."/>
            <person name="Hauser L."/>
            <person name="Markowitz V."/>
            <person name="Cheng J.-F."/>
            <person name="Hugenholtz P."/>
            <person name="Woyke T."/>
            <person name="Wu D."/>
            <person name="Spring S."/>
            <person name="Brambilla E."/>
            <person name="Klenk H.-P."/>
            <person name="Eisen J.A."/>
        </authorList>
    </citation>
    <scope>NUCLEOTIDE SEQUENCE [LARGE SCALE GENOMIC DNA]</scope>
    <source>
        <strain>SNP6</strain>
    </source>
</reference>
<dbReference type="GeneID" id="10393713"/>
<gene>
    <name evidence="3" type="ordered locus">Arcve_0616</name>
</gene>
<sequence>MILVGLDGSNASFAALDFAIEEAKIRNTKVVAIHSLFGGDRTKSEDVIRGEEILEEARKRAEEAGVEIETHLLVRGNEPGYDIVSYAEEIDASLIVVGVRRRSAVGKLILGSVAQYVILNAKRPVVAVK</sequence>
<proteinExistence type="inferred from homology"/>
<dbReference type="InterPro" id="IPR006016">
    <property type="entry name" value="UspA"/>
</dbReference>
<dbReference type="AlphaFoldDB" id="F2KQS5"/>
<dbReference type="HOGENOM" id="CLU_049301_16_2_2"/>
<evidence type="ECO:0000313" key="3">
    <source>
        <dbReference type="EMBL" id="AEA46637.1"/>
    </source>
</evidence>
<keyword evidence="4" id="KW-1185">Reference proteome</keyword>
<dbReference type="SUPFAM" id="SSF52402">
    <property type="entry name" value="Adenine nucleotide alpha hydrolases-like"/>
    <property type="match status" value="1"/>
</dbReference>
<dbReference type="eggNOG" id="arCOG02053">
    <property type="taxonomic scope" value="Archaea"/>
</dbReference>
<dbReference type="Proteomes" id="UP000008136">
    <property type="component" value="Chromosome"/>
</dbReference>
<evidence type="ECO:0000313" key="4">
    <source>
        <dbReference type="Proteomes" id="UP000008136"/>
    </source>
</evidence>